<gene>
    <name evidence="1" type="ORF">NE695_10875</name>
</gene>
<accession>A0ABT1S0F9</accession>
<protein>
    <submittedName>
        <fullName evidence="1">Uncharacterized protein</fullName>
    </submittedName>
</protein>
<evidence type="ECO:0000313" key="2">
    <source>
        <dbReference type="Proteomes" id="UP001524473"/>
    </source>
</evidence>
<keyword evidence="2" id="KW-1185">Reference proteome</keyword>
<proteinExistence type="predicted"/>
<dbReference type="GeneID" id="90533425"/>
<comment type="caution">
    <text evidence="1">The sequence shown here is derived from an EMBL/GenBank/DDBJ whole genome shotgun (WGS) entry which is preliminary data.</text>
</comment>
<organism evidence="1 2">
    <name type="scientific">Neglectibacter timonensis</name>
    <dbReference type="NCBI Taxonomy" id="1776382"/>
    <lineage>
        <taxon>Bacteria</taxon>
        <taxon>Bacillati</taxon>
        <taxon>Bacillota</taxon>
        <taxon>Clostridia</taxon>
        <taxon>Eubacteriales</taxon>
        <taxon>Oscillospiraceae</taxon>
        <taxon>Neglectibacter</taxon>
    </lineage>
</organism>
<evidence type="ECO:0000313" key="1">
    <source>
        <dbReference type="EMBL" id="MCQ4840413.1"/>
    </source>
</evidence>
<dbReference type="Proteomes" id="UP001524473">
    <property type="component" value="Unassembled WGS sequence"/>
</dbReference>
<sequence>MDSNTKKAKPYEYDELMFDGDMDRDRMEATWQRLCEEEMARRSQSYVERAKALNYSWETIRETLRQAEEAVKNGDDYDFEARLKLPH</sequence>
<reference evidence="1 2" key="1">
    <citation type="submission" date="2022-06" db="EMBL/GenBank/DDBJ databases">
        <title>Isolation of gut microbiota from human fecal samples.</title>
        <authorList>
            <person name="Pamer E.G."/>
            <person name="Barat B."/>
            <person name="Waligurski E."/>
            <person name="Medina S."/>
            <person name="Paddock L."/>
            <person name="Mostad J."/>
        </authorList>
    </citation>
    <scope>NUCLEOTIDE SEQUENCE [LARGE SCALE GENOMIC DNA]</scope>
    <source>
        <strain evidence="1 2">DFI.9.73</strain>
    </source>
</reference>
<dbReference type="RefSeq" id="WP_066866506.1">
    <property type="nucleotide sequence ID" value="NZ_CABKVV010000014.1"/>
</dbReference>
<name>A0ABT1S0F9_9FIRM</name>
<dbReference type="EMBL" id="JANFZH010000023">
    <property type="protein sequence ID" value="MCQ4840413.1"/>
    <property type="molecule type" value="Genomic_DNA"/>
</dbReference>